<evidence type="ECO:0000313" key="12">
    <source>
        <dbReference type="Proteomes" id="UP001153076"/>
    </source>
</evidence>
<evidence type="ECO:0000256" key="2">
    <source>
        <dbReference type="ARBA" id="ARBA00012182"/>
    </source>
</evidence>
<dbReference type="GO" id="GO:0140999">
    <property type="term" value="F:histone H3K4 trimethyltransferase activity"/>
    <property type="evidence" value="ECO:0007669"/>
    <property type="project" value="UniProtKB-EC"/>
</dbReference>
<keyword evidence="4" id="KW-0808">Transferase</keyword>
<feature type="domain" description="SET" evidence="9">
    <location>
        <begin position="1231"/>
        <end position="1348"/>
    </location>
</feature>
<evidence type="ECO:0000256" key="4">
    <source>
        <dbReference type="ARBA" id="ARBA00022679"/>
    </source>
</evidence>
<reference evidence="11" key="1">
    <citation type="submission" date="2022-04" db="EMBL/GenBank/DDBJ databases">
        <title>Carnegiea gigantea Genome sequencing and assembly v2.</title>
        <authorList>
            <person name="Copetti D."/>
            <person name="Sanderson M.J."/>
            <person name="Burquez A."/>
            <person name="Wojciechowski M.F."/>
        </authorList>
    </citation>
    <scope>NUCLEOTIDE SEQUENCE</scope>
    <source>
        <strain evidence="11">SGP5-SGP5p</strain>
        <tissue evidence="11">Aerial part</tissue>
    </source>
</reference>
<keyword evidence="3" id="KW-0489">Methyltransferase</keyword>
<dbReference type="InterPro" id="IPR001214">
    <property type="entry name" value="SET_dom"/>
</dbReference>
<gene>
    <name evidence="11" type="ORF">Cgig2_032422</name>
</gene>
<comment type="catalytic activity">
    <reaction evidence="8">
        <text>L-lysyl(4)-[histone H3] + 3 S-adenosyl-L-methionine = N(6),N(6),N(6)-trimethyl-L-lysyl(4)-[histone H3] + 3 S-adenosyl-L-homocysteine + 3 H(+)</text>
        <dbReference type="Rhea" id="RHEA:60260"/>
        <dbReference type="Rhea" id="RHEA-COMP:15537"/>
        <dbReference type="Rhea" id="RHEA-COMP:15547"/>
        <dbReference type="ChEBI" id="CHEBI:15378"/>
        <dbReference type="ChEBI" id="CHEBI:29969"/>
        <dbReference type="ChEBI" id="CHEBI:57856"/>
        <dbReference type="ChEBI" id="CHEBI:59789"/>
        <dbReference type="ChEBI" id="CHEBI:61961"/>
        <dbReference type="EC" id="2.1.1.354"/>
    </reaction>
</comment>
<dbReference type="Gene3D" id="2.170.270.10">
    <property type="entry name" value="SET domain"/>
    <property type="match status" value="1"/>
</dbReference>
<sequence>MVASSFFPVSTEQNHKCDLALFSAKRRRISASGSIDSASCLETDNYDDDSSCILATSGLCLPSNGYQILVCLQMACSLLSSCSDFEAGNATHSCLEMACRVNGNADTASYTTGAGGISDSDNGYGSSGFVSGWMYINEQGQMCGPYIQEQLFEGLASGFLPHELPVYPVINGALMNPVPLKFFKHYPDHVSTGFAYSAGVMFNVPATTDCPVGPIQDATKKSASVSLNSDQKSHVQQTTCMSVVTASESVLASSTDFRQQPLGWEEKCWLYQDGYGRNNGPHSLSELYYWHQFGYLHDSVMIHHAENKFTPFSLASLINEWRRENSSSAALLDLKDTSSLFDFISGVSGEIGSQLHDGIMKAARRFLLDEIIGNVIVDFVAMKKVQKQRKNEHATENLKGCALDGEKAKFSDGERNDSVSRAASDACHDASAPTCSANEFFEEPSVCRKMKTIGAIENFRAAHIAISHVLFGHCMEVLWNAVFYDPIANYTLIWRKSRRWSHSNIGKTALEGEPGTFVEEPDFPPGFQPRAQESLSCRPLLMLQSHFSEEKSSKPQTAVNTPMYNGDQNEVMGRVEKDLFLAAKASLDSFLITVIEEEVYAPIKRVKDDEPNEVATDTCGQFCDETDPATSGEHTAWEMAQGVDPGGYHLDDSQTPMDGVKSSHQLDASPHIHSLYSFLGSGFERLGKPTSTVIDDQITGEPAPPGLEDFKIDLPVQDHYLCSADHSQIPNEVLRFPVLAAASVYEKSSDFIGSAFKRLGTPVCIAIDDQRTDEPPPPGSENYINKVVLSTTCTFRQSGLSKGIPKRRKFVILAMFRQKLHDVVLREWKSSFDDDILFQSLVSWCNMKQQFNPVQVEPATESEGLLKLSSAMEPELDDLVERSKSCHSSGPSEVSVVDMFTYSRKKKGPKNSGAEPESPTLVDMILRRQSLKNFGKQKSSRNASCSGASGVLKLKHKANGSSCKPTELTVGASMDGGTVKRKLAEDCLPNRTSTTKKLHRVTGAFQDKGLVSNVKSGVAKVSALEANSNHMENLSGSNVCDVSNQDNLAADLFQNLQKSSKKLKLKRKHLMDESSSLASNARLMNSDAKQTASKKIAKMGIQSIQSRVLSSCPVSVGCARSSINGWEWHNWSLKARPAERARVRGIRVTTVHHFSSEINVSQLSHVKGISARTNRVKMRNLLAAAEGAELLKASQLKVKSELLYFHGVSCTPSFPHFPDPLFVVLMQARKKRLRFQRSKIHDWGLVALEPIEADDFVIEYVGELIRPRISDIRERQYEKMGIGSSYLFRLDDGYVVDATKRGGIARFINHSCEPNCYTKIVSVEGQKRIFIYAKRHITAGEEITYNYKFPLEEKKIPCNCGSKR</sequence>
<keyword evidence="7" id="KW-0539">Nucleus</keyword>
<evidence type="ECO:0000256" key="6">
    <source>
        <dbReference type="ARBA" id="ARBA00022853"/>
    </source>
</evidence>
<organism evidence="11 12">
    <name type="scientific">Carnegiea gigantea</name>
    <dbReference type="NCBI Taxonomy" id="171969"/>
    <lineage>
        <taxon>Eukaryota</taxon>
        <taxon>Viridiplantae</taxon>
        <taxon>Streptophyta</taxon>
        <taxon>Embryophyta</taxon>
        <taxon>Tracheophyta</taxon>
        <taxon>Spermatophyta</taxon>
        <taxon>Magnoliopsida</taxon>
        <taxon>eudicotyledons</taxon>
        <taxon>Gunneridae</taxon>
        <taxon>Pentapetalae</taxon>
        <taxon>Caryophyllales</taxon>
        <taxon>Cactineae</taxon>
        <taxon>Cactaceae</taxon>
        <taxon>Cactoideae</taxon>
        <taxon>Echinocereeae</taxon>
        <taxon>Carnegiea</taxon>
    </lineage>
</organism>
<dbReference type="EC" id="2.1.1.354" evidence="2"/>
<evidence type="ECO:0000259" key="9">
    <source>
        <dbReference type="PROSITE" id="PS50280"/>
    </source>
</evidence>
<keyword evidence="12" id="KW-1185">Reference proteome</keyword>
<comment type="subcellular location">
    <subcellularLocation>
        <location evidence="1">Nucleus</location>
    </subcellularLocation>
</comment>
<feature type="domain" description="GYF" evidence="10">
    <location>
        <begin position="266"/>
        <end position="313"/>
    </location>
</feature>
<dbReference type="PROSITE" id="PS50829">
    <property type="entry name" value="GYF"/>
    <property type="match status" value="1"/>
</dbReference>
<keyword evidence="5" id="KW-0949">S-adenosyl-L-methionine</keyword>
<accession>A0A9Q1KYC4</accession>
<dbReference type="PROSITE" id="PS50280">
    <property type="entry name" value="SET"/>
    <property type="match status" value="1"/>
</dbReference>
<evidence type="ECO:0000313" key="11">
    <source>
        <dbReference type="EMBL" id="KAJ8450797.1"/>
    </source>
</evidence>
<dbReference type="GO" id="GO:0032259">
    <property type="term" value="P:methylation"/>
    <property type="evidence" value="ECO:0007669"/>
    <property type="project" value="UniProtKB-KW"/>
</dbReference>
<evidence type="ECO:0000256" key="3">
    <source>
        <dbReference type="ARBA" id="ARBA00022603"/>
    </source>
</evidence>
<evidence type="ECO:0000256" key="5">
    <source>
        <dbReference type="ARBA" id="ARBA00022691"/>
    </source>
</evidence>
<dbReference type="SUPFAM" id="SSF55277">
    <property type="entry name" value="GYF domain"/>
    <property type="match status" value="1"/>
</dbReference>
<dbReference type="Gene3D" id="3.30.1490.40">
    <property type="match status" value="2"/>
</dbReference>
<name>A0A9Q1KYC4_9CARY</name>
<protein>
    <recommendedName>
        <fullName evidence="2">[histone H3]-lysine(4) N-trimethyltransferase</fullName>
        <ecNumber evidence="2">2.1.1.354</ecNumber>
    </recommendedName>
</protein>
<keyword evidence="6" id="KW-0156">Chromatin regulator</keyword>
<dbReference type="InterPro" id="IPR044570">
    <property type="entry name" value="Set1-like"/>
</dbReference>
<evidence type="ECO:0000256" key="1">
    <source>
        <dbReference type="ARBA" id="ARBA00004123"/>
    </source>
</evidence>
<comment type="caution">
    <text evidence="11">The sequence shown here is derived from an EMBL/GenBank/DDBJ whole genome shotgun (WGS) entry which is preliminary data.</text>
</comment>
<dbReference type="SUPFAM" id="SSF82199">
    <property type="entry name" value="SET domain"/>
    <property type="match status" value="1"/>
</dbReference>
<dbReference type="InterPro" id="IPR003169">
    <property type="entry name" value="GYF"/>
</dbReference>
<evidence type="ECO:0000256" key="7">
    <source>
        <dbReference type="ARBA" id="ARBA00023242"/>
    </source>
</evidence>
<dbReference type="PANTHER" id="PTHR45814:SF2">
    <property type="entry name" value="HISTONE-LYSINE N-METHYLTRANSFERASE SETD1"/>
    <property type="match status" value="1"/>
</dbReference>
<evidence type="ECO:0000259" key="10">
    <source>
        <dbReference type="PROSITE" id="PS50829"/>
    </source>
</evidence>
<dbReference type="GO" id="GO:0048188">
    <property type="term" value="C:Set1C/COMPASS complex"/>
    <property type="evidence" value="ECO:0007669"/>
    <property type="project" value="TreeGrafter"/>
</dbReference>
<proteinExistence type="predicted"/>
<dbReference type="PANTHER" id="PTHR45814">
    <property type="entry name" value="HISTONE-LYSINE N-METHYLTRANSFERASE SETD1"/>
    <property type="match status" value="1"/>
</dbReference>
<dbReference type="Proteomes" id="UP001153076">
    <property type="component" value="Unassembled WGS sequence"/>
</dbReference>
<dbReference type="OrthoDB" id="308383at2759"/>
<dbReference type="SMART" id="SM00317">
    <property type="entry name" value="SET"/>
    <property type="match status" value="1"/>
</dbReference>
<dbReference type="EMBL" id="JAKOGI010000012">
    <property type="protein sequence ID" value="KAJ8450797.1"/>
    <property type="molecule type" value="Genomic_DNA"/>
</dbReference>
<dbReference type="InterPro" id="IPR035445">
    <property type="entry name" value="GYF-like_dom_sf"/>
</dbReference>
<dbReference type="InterPro" id="IPR046341">
    <property type="entry name" value="SET_dom_sf"/>
</dbReference>
<evidence type="ECO:0000256" key="8">
    <source>
        <dbReference type="ARBA" id="ARBA00047571"/>
    </source>
</evidence>
<dbReference type="Pfam" id="PF00856">
    <property type="entry name" value="SET"/>
    <property type="match status" value="1"/>
</dbReference>